<organism evidence="3 4">
    <name type="scientific">Pygocentrus nattereri</name>
    <name type="common">Red-bellied piranha</name>
    <dbReference type="NCBI Taxonomy" id="42514"/>
    <lineage>
        <taxon>Eukaryota</taxon>
        <taxon>Metazoa</taxon>
        <taxon>Chordata</taxon>
        <taxon>Craniata</taxon>
        <taxon>Vertebrata</taxon>
        <taxon>Euteleostomi</taxon>
        <taxon>Actinopterygii</taxon>
        <taxon>Neopterygii</taxon>
        <taxon>Teleostei</taxon>
        <taxon>Ostariophysi</taxon>
        <taxon>Characiformes</taxon>
        <taxon>Characoidei</taxon>
        <taxon>Pygocentrus</taxon>
    </lineage>
</organism>
<dbReference type="Ensembl" id="ENSPNAT00000086743.1">
    <property type="protein sequence ID" value="ENSPNAP00000060502.1"/>
    <property type="gene ID" value="ENSPNAG00000032562.1"/>
</dbReference>
<feature type="transmembrane region" description="Helical" evidence="2">
    <location>
        <begin position="160"/>
        <end position="180"/>
    </location>
</feature>
<dbReference type="GO" id="GO:0005654">
    <property type="term" value="C:nucleoplasm"/>
    <property type="evidence" value="ECO:0007669"/>
    <property type="project" value="TreeGrafter"/>
</dbReference>
<dbReference type="PROSITE" id="PS50896">
    <property type="entry name" value="LISH"/>
    <property type="match status" value="1"/>
</dbReference>
<dbReference type="SMART" id="SM00667">
    <property type="entry name" value="LisH"/>
    <property type="match status" value="1"/>
</dbReference>
<keyword evidence="2" id="KW-1133">Transmembrane helix</keyword>
<name>A0AAR2KDJ3_PYGNA</name>
<keyword evidence="4" id="KW-1185">Reference proteome</keyword>
<protein>
    <recommendedName>
        <fullName evidence="5">LisH domain-containing protein</fullName>
    </recommendedName>
</protein>
<dbReference type="GeneTree" id="ENSGT00940000168294"/>
<dbReference type="InterPro" id="IPR006594">
    <property type="entry name" value="LisH"/>
</dbReference>
<dbReference type="GO" id="GO:0005730">
    <property type="term" value="C:nucleolus"/>
    <property type="evidence" value="ECO:0007669"/>
    <property type="project" value="InterPro"/>
</dbReference>
<reference evidence="3 4" key="1">
    <citation type="submission" date="2020-10" db="EMBL/GenBank/DDBJ databases">
        <title>Pygocentrus nattereri (red-bellied piranha) genome, fPygNat1, primary haplotype.</title>
        <authorList>
            <person name="Myers G."/>
            <person name="Meyer A."/>
            <person name="Karagic N."/>
            <person name="Pippel M."/>
            <person name="Winkler S."/>
            <person name="Tracey A."/>
            <person name="Wood J."/>
            <person name="Formenti G."/>
            <person name="Howe K."/>
            <person name="Fedrigo O."/>
            <person name="Jarvis E.D."/>
        </authorList>
    </citation>
    <scope>NUCLEOTIDE SEQUENCE [LARGE SCALE GENOMIC DNA]</scope>
</reference>
<reference evidence="3" key="3">
    <citation type="submission" date="2025-09" db="UniProtKB">
        <authorList>
            <consortium name="Ensembl"/>
        </authorList>
    </citation>
    <scope>IDENTIFICATION</scope>
</reference>
<keyword evidence="2" id="KW-0812">Transmembrane</keyword>
<feature type="region of interest" description="Disordered" evidence="1">
    <location>
        <begin position="65"/>
        <end position="105"/>
    </location>
</feature>
<dbReference type="AlphaFoldDB" id="A0AAR2KDJ3"/>
<evidence type="ECO:0000256" key="2">
    <source>
        <dbReference type="SAM" id="Phobius"/>
    </source>
</evidence>
<evidence type="ECO:0000256" key="1">
    <source>
        <dbReference type="SAM" id="MobiDB-lite"/>
    </source>
</evidence>
<proteinExistence type="predicted"/>
<dbReference type="PANTHER" id="PTHR23216:SF1">
    <property type="entry name" value="NUCLEOLAR AND COILED-BODY PHOSPHOPROTEIN 1"/>
    <property type="match status" value="1"/>
</dbReference>
<dbReference type="Proteomes" id="UP001501920">
    <property type="component" value="Chromosome 5"/>
</dbReference>
<evidence type="ECO:0000313" key="4">
    <source>
        <dbReference type="Proteomes" id="UP001501920"/>
    </source>
</evidence>
<evidence type="ECO:0008006" key="5">
    <source>
        <dbReference type="Google" id="ProtNLM"/>
    </source>
</evidence>
<evidence type="ECO:0000313" key="3">
    <source>
        <dbReference type="Ensembl" id="ENSPNAP00000060502.1"/>
    </source>
</evidence>
<sequence length="196" mass="21816">MAEGGAVPSDVYQHVYSFLLENKFTKAAQEFRKQAKVKPQDQNEEGLLDIFKFWLNSKESRKRKVLTNGPAAVSGPSAKKAKQESSSSEESSSDEDEAPAAKKAPQGDYFSLSASAARNRNIYNGLSKISPTDVTDGLASCLVGYVAVMPKCLHSVDFSVFVYIQMYTLLYIYIYIYIYIYTHTHTHTLNCVKGTL</sequence>
<dbReference type="PANTHER" id="PTHR23216">
    <property type="entry name" value="NUCLEOLAR AND COILED-BODY PHOSPHOPROTEIN 1"/>
    <property type="match status" value="1"/>
</dbReference>
<dbReference type="InterPro" id="IPR039191">
    <property type="entry name" value="Nopp140-like"/>
</dbReference>
<reference evidence="3" key="2">
    <citation type="submission" date="2025-08" db="UniProtKB">
        <authorList>
            <consortium name="Ensembl"/>
        </authorList>
    </citation>
    <scope>IDENTIFICATION</scope>
</reference>
<keyword evidence="2" id="KW-0472">Membrane</keyword>
<accession>A0AAR2KDJ3</accession>